<name>A0A9P8L4Q9_9PEZI</name>
<evidence type="ECO:0000256" key="1">
    <source>
        <dbReference type="ARBA" id="ARBA00023002"/>
    </source>
</evidence>
<accession>A0A9P8L4Q9</accession>
<evidence type="ECO:0000313" key="2">
    <source>
        <dbReference type="EMBL" id="KAH0543539.1"/>
    </source>
</evidence>
<keyword evidence="3" id="KW-1185">Reference proteome</keyword>
<reference evidence="2" key="1">
    <citation type="submission" date="2021-03" db="EMBL/GenBank/DDBJ databases">
        <title>Comparative genomics and phylogenomic investigation of the class Geoglossomycetes provide insights into ecological specialization and systematics.</title>
        <authorList>
            <person name="Melie T."/>
            <person name="Pirro S."/>
            <person name="Miller A.N."/>
            <person name="Quandt A."/>
        </authorList>
    </citation>
    <scope>NUCLEOTIDE SEQUENCE</scope>
    <source>
        <strain evidence="2">CAQ_001_2017</strain>
    </source>
</reference>
<dbReference type="Gene3D" id="3.40.50.720">
    <property type="entry name" value="NAD(P)-binding Rossmann-like Domain"/>
    <property type="match status" value="1"/>
</dbReference>
<evidence type="ECO:0000313" key="3">
    <source>
        <dbReference type="Proteomes" id="UP000750711"/>
    </source>
</evidence>
<dbReference type="EMBL" id="JAGHQM010003487">
    <property type="protein sequence ID" value="KAH0543539.1"/>
    <property type="molecule type" value="Genomic_DNA"/>
</dbReference>
<dbReference type="PANTHER" id="PTHR45348">
    <property type="entry name" value="HYPOTHETICAL OXIDOREDUCTASE (EUROFUNG)"/>
    <property type="match status" value="1"/>
</dbReference>
<organism evidence="2 3">
    <name type="scientific">Trichoglossum hirsutum</name>
    <dbReference type="NCBI Taxonomy" id="265104"/>
    <lineage>
        <taxon>Eukaryota</taxon>
        <taxon>Fungi</taxon>
        <taxon>Dikarya</taxon>
        <taxon>Ascomycota</taxon>
        <taxon>Pezizomycotina</taxon>
        <taxon>Geoglossomycetes</taxon>
        <taxon>Geoglossales</taxon>
        <taxon>Geoglossaceae</taxon>
        <taxon>Trichoglossum</taxon>
    </lineage>
</organism>
<dbReference type="InterPro" id="IPR047122">
    <property type="entry name" value="Trans-enoyl_RdTase-like"/>
</dbReference>
<keyword evidence="1" id="KW-0560">Oxidoreductase</keyword>
<gene>
    <name evidence="2" type="ORF">GP486_008567</name>
</gene>
<proteinExistence type="predicted"/>
<dbReference type="InterPro" id="IPR036291">
    <property type="entry name" value="NAD(P)-bd_dom_sf"/>
</dbReference>
<sequence>MGTAGGSYAEYAVAWEHTTFRIPEWLPFEAAATIPLAAFTAAVGLFLELGLPAPWERPPASSSTKIPLLINGASSATGLFAVKLAQLSSSSIGPIICTAGRSASSVTDLGGDDITVLDYRSSSMQEDIQRALQASTAAPLRHVLDTANSPRSAGYLSAALAAGSGGGACAFTQKWDPAFDAAGVFGRGTRLARIWVGTVHDDTTGVGKDFGFVWAAFFARLLRQRRLEPHPYQLVPRGLHGVEGALRTLMERKEGNAKFVFR</sequence>
<comment type="caution">
    <text evidence="2">The sequence shown here is derived from an EMBL/GenBank/DDBJ whole genome shotgun (WGS) entry which is preliminary data.</text>
</comment>
<evidence type="ECO:0008006" key="4">
    <source>
        <dbReference type="Google" id="ProtNLM"/>
    </source>
</evidence>
<protein>
    <recommendedName>
        <fullName evidence="4">Alcohol dehydrogenase-like C-terminal domain-containing protein</fullName>
    </recommendedName>
</protein>
<dbReference type="Proteomes" id="UP000750711">
    <property type="component" value="Unassembled WGS sequence"/>
</dbReference>
<dbReference type="SUPFAM" id="SSF51735">
    <property type="entry name" value="NAD(P)-binding Rossmann-fold domains"/>
    <property type="match status" value="1"/>
</dbReference>
<dbReference type="AlphaFoldDB" id="A0A9P8L4Q9"/>
<dbReference type="GO" id="GO:0016651">
    <property type="term" value="F:oxidoreductase activity, acting on NAD(P)H"/>
    <property type="evidence" value="ECO:0007669"/>
    <property type="project" value="InterPro"/>
</dbReference>
<dbReference type="Gene3D" id="3.90.180.10">
    <property type="entry name" value="Medium-chain alcohol dehydrogenases, catalytic domain"/>
    <property type="match status" value="1"/>
</dbReference>
<dbReference type="PANTHER" id="PTHR45348:SF5">
    <property type="entry name" value="OXIDOREDUCTASE, PUTATIVE (AFU_ORTHOLOGUE AFUA_8G01420)-RELATED"/>
    <property type="match status" value="1"/>
</dbReference>